<evidence type="ECO:0000313" key="10">
    <source>
        <dbReference type="EMBL" id="CAG5090694.1"/>
    </source>
</evidence>
<dbReference type="Pfam" id="PF13532">
    <property type="entry name" value="2OG-FeII_Oxy_2"/>
    <property type="match status" value="1"/>
</dbReference>
<sequence>MEWSVPGFSYIPNFLPSEEEKDLFQKASKGRWTKLANRRLQKIGGTVPDDGRPMIRTPFPEYLQKVKSKIEDFLQLEGQRKKFQIEIVEEMNHVLINEYLPGQGIMAHTDGPAYSSVVATISTGSGQILNIRKKQNKELLYSVYLEPGALSILHGRLYNELHEIEENLSDDISSVSNFSCLSCPPENDNFILPRQTRISFTFRNVRSTRSLPKSFLKSLNLTIT</sequence>
<evidence type="ECO:0000256" key="8">
    <source>
        <dbReference type="ARBA" id="ARBA00023242"/>
    </source>
</evidence>
<comment type="similarity">
    <text evidence="3">Belongs to the alkB family.</text>
</comment>
<evidence type="ECO:0000256" key="5">
    <source>
        <dbReference type="ARBA" id="ARBA00022964"/>
    </source>
</evidence>
<dbReference type="SUPFAM" id="SSF51197">
    <property type="entry name" value="Clavaminate synthase-like"/>
    <property type="match status" value="1"/>
</dbReference>
<reference evidence="10 11" key="1">
    <citation type="submission" date="2021-04" db="EMBL/GenBank/DDBJ databases">
        <authorList>
            <person name="Bliznina A."/>
        </authorList>
    </citation>
    <scope>NUCLEOTIDE SEQUENCE [LARGE SCALE GENOMIC DNA]</scope>
</reference>
<keyword evidence="11" id="KW-1185">Reference proteome</keyword>
<dbReference type="InterPro" id="IPR032862">
    <property type="entry name" value="ALKBH6"/>
</dbReference>
<dbReference type="InterPro" id="IPR005123">
    <property type="entry name" value="Oxoglu/Fe-dep_dioxygenase_dom"/>
</dbReference>
<dbReference type="Proteomes" id="UP001158576">
    <property type="component" value="Chromosome PAR"/>
</dbReference>
<dbReference type="InterPro" id="IPR037151">
    <property type="entry name" value="AlkB-like_sf"/>
</dbReference>
<keyword evidence="8" id="KW-0539">Nucleus</keyword>
<evidence type="ECO:0000256" key="2">
    <source>
        <dbReference type="ARBA" id="ARBA00004123"/>
    </source>
</evidence>
<keyword evidence="5" id="KW-0223">Dioxygenase</keyword>
<organism evidence="10 11">
    <name type="scientific">Oikopleura dioica</name>
    <name type="common">Tunicate</name>
    <dbReference type="NCBI Taxonomy" id="34765"/>
    <lineage>
        <taxon>Eukaryota</taxon>
        <taxon>Metazoa</taxon>
        <taxon>Chordata</taxon>
        <taxon>Tunicata</taxon>
        <taxon>Appendicularia</taxon>
        <taxon>Copelata</taxon>
        <taxon>Oikopleuridae</taxon>
        <taxon>Oikopleura</taxon>
    </lineage>
</organism>
<accession>A0ABN7S5Z3</accession>
<comment type="subcellular location">
    <subcellularLocation>
        <location evidence="2">Nucleus</location>
    </subcellularLocation>
</comment>
<dbReference type="EMBL" id="OU015568">
    <property type="protein sequence ID" value="CAG5090694.1"/>
    <property type="molecule type" value="Genomic_DNA"/>
</dbReference>
<dbReference type="InterPro" id="IPR027450">
    <property type="entry name" value="AlkB-like"/>
</dbReference>
<evidence type="ECO:0000313" key="11">
    <source>
        <dbReference type="Proteomes" id="UP001158576"/>
    </source>
</evidence>
<evidence type="ECO:0000256" key="4">
    <source>
        <dbReference type="ARBA" id="ARBA00022723"/>
    </source>
</evidence>
<comment type="cofactor">
    <cofactor evidence="1">
        <name>Fe(2+)</name>
        <dbReference type="ChEBI" id="CHEBI:29033"/>
    </cofactor>
</comment>
<dbReference type="PANTHER" id="PTHR46030">
    <property type="entry name" value="ALPHA-KETOGLUTARATE-DEPENDENT DIOXYGENASE ALKB HOMOLOG 6"/>
    <property type="match status" value="1"/>
</dbReference>
<keyword evidence="6" id="KW-0560">Oxidoreductase</keyword>
<gene>
    <name evidence="10" type="ORF">OKIOD_LOCUS4246</name>
</gene>
<name>A0ABN7S5Z3_OIKDI</name>
<evidence type="ECO:0000256" key="7">
    <source>
        <dbReference type="ARBA" id="ARBA00023004"/>
    </source>
</evidence>
<proteinExistence type="inferred from homology"/>
<feature type="domain" description="Fe2OG dioxygenase" evidence="9">
    <location>
        <begin position="90"/>
        <end position="206"/>
    </location>
</feature>
<keyword evidence="4" id="KW-0479">Metal-binding</keyword>
<dbReference type="Gene3D" id="2.60.120.590">
    <property type="entry name" value="Alpha-ketoglutarate-dependent dioxygenase AlkB-like"/>
    <property type="match status" value="1"/>
</dbReference>
<evidence type="ECO:0000256" key="6">
    <source>
        <dbReference type="ARBA" id="ARBA00023002"/>
    </source>
</evidence>
<dbReference type="PANTHER" id="PTHR46030:SF1">
    <property type="entry name" value="ALPHA-KETOGLUTARATE-DEPENDENT DIOXYGENASE ALKB HOMOLOG 6"/>
    <property type="match status" value="1"/>
</dbReference>
<protein>
    <submittedName>
        <fullName evidence="10">Oidioi.mRNA.OKI2018_I69.PAR.g12688.t1.cds</fullName>
    </submittedName>
</protein>
<keyword evidence="7" id="KW-0408">Iron</keyword>
<evidence type="ECO:0000256" key="1">
    <source>
        <dbReference type="ARBA" id="ARBA00001954"/>
    </source>
</evidence>
<evidence type="ECO:0000256" key="3">
    <source>
        <dbReference type="ARBA" id="ARBA00007879"/>
    </source>
</evidence>
<evidence type="ECO:0000259" key="9">
    <source>
        <dbReference type="PROSITE" id="PS51471"/>
    </source>
</evidence>
<dbReference type="PROSITE" id="PS51471">
    <property type="entry name" value="FE2OG_OXY"/>
    <property type="match status" value="1"/>
</dbReference>